<dbReference type="SUPFAM" id="SSF47240">
    <property type="entry name" value="Ferritin-like"/>
    <property type="match status" value="1"/>
</dbReference>
<protein>
    <submittedName>
        <fullName evidence="1">Related to stress response protein rds1p</fullName>
    </submittedName>
</protein>
<organism evidence="1 2">
    <name type="scientific">Phialocephala subalpina</name>
    <dbReference type="NCBI Taxonomy" id="576137"/>
    <lineage>
        <taxon>Eukaryota</taxon>
        <taxon>Fungi</taxon>
        <taxon>Dikarya</taxon>
        <taxon>Ascomycota</taxon>
        <taxon>Pezizomycotina</taxon>
        <taxon>Leotiomycetes</taxon>
        <taxon>Helotiales</taxon>
        <taxon>Mollisiaceae</taxon>
        <taxon>Phialocephala</taxon>
        <taxon>Phialocephala fortinii species complex</taxon>
    </lineage>
</organism>
<dbReference type="AlphaFoldDB" id="A0A1L7XVD9"/>
<dbReference type="Pfam" id="PF13668">
    <property type="entry name" value="Ferritin_2"/>
    <property type="match status" value="1"/>
</dbReference>
<reference evidence="1 2" key="1">
    <citation type="submission" date="2016-03" db="EMBL/GenBank/DDBJ databases">
        <authorList>
            <person name="Ploux O."/>
        </authorList>
    </citation>
    <scope>NUCLEOTIDE SEQUENCE [LARGE SCALE GENOMIC DNA]</scope>
    <source>
        <strain evidence="1 2">UAMH 11012</strain>
    </source>
</reference>
<name>A0A1L7XVD9_9HELO</name>
<accession>A0A1L7XVD9</accession>
<evidence type="ECO:0000313" key="1">
    <source>
        <dbReference type="EMBL" id="CZR69001.1"/>
    </source>
</evidence>
<dbReference type="EMBL" id="FJOG01000063">
    <property type="protein sequence ID" value="CZR69001.1"/>
    <property type="molecule type" value="Genomic_DNA"/>
</dbReference>
<dbReference type="OrthoDB" id="1001765at2759"/>
<keyword evidence="2" id="KW-1185">Reference proteome</keyword>
<evidence type="ECO:0000313" key="2">
    <source>
        <dbReference type="Proteomes" id="UP000184330"/>
    </source>
</evidence>
<dbReference type="InterPro" id="IPR009078">
    <property type="entry name" value="Ferritin-like_SF"/>
</dbReference>
<gene>
    <name evidence="1" type="ORF">PAC_18902</name>
</gene>
<dbReference type="STRING" id="576137.A0A1L7XVD9"/>
<proteinExistence type="predicted"/>
<sequence>MAITNDKEILEELLRHPISSVPRFGEFANGKSDECSFLSRASCERVLQEGSLHWDQESFVAAGFPAMIYDELKYIAHDEEGHVVYLEAGLTATGATPVAACECSFPMSTPKEFISLASVIEGVRVSAYLGAAPLITDKAYLTAAGAILVTEALHQSATRGAVGEIPIANVFSTPISINATYSIASAFITSCPSTNMPLPVATYPALTLASGSPTAPSAMIDLEPKTMPSLLCYVFPEMASGQGYVFLTSDNSGNLTDSSILAGPAILEVTPSSPTFDLTTTK</sequence>
<dbReference type="Proteomes" id="UP000184330">
    <property type="component" value="Unassembled WGS sequence"/>
</dbReference>